<feature type="compositionally biased region" description="Polar residues" evidence="1">
    <location>
        <begin position="1"/>
        <end position="13"/>
    </location>
</feature>
<organism evidence="2 3">
    <name type="scientific">Austropuccinia psidii MF-1</name>
    <dbReference type="NCBI Taxonomy" id="1389203"/>
    <lineage>
        <taxon>Eukaryota</taxon>
        <taxon>Fungi</taxon>
        <taxon>Dikarya</taxon>
        <taxon>Basidiomycota</taxon>
        <taxon>Pucciniomycotina</taxon>
        <taxon>Pucciniomycetes</taxon>
        <taxon>Pucciniales</taxon>
        <taxon>Sphaerophragmiaceae</taxon>
        <taxon>Austropuccinia</taxon>
    </lineage>
</organism>
<comment type="caution">
    <text evidence="2">The sequence shown here is derived from an EMBL/GenBank/DDBJ whole genome shotgun (WGS) entry which is preliminary data.</text>
</comment>
<dbReference type="EMBL" id="AVOT02019027">
    <property type="protein sequence ID" value="MBW0506338.1"/>
    <property type="molecule type" value="Genomic_DNA"/>
</dbReference>
<feature type="compositionally biased region" description="Polar residues" evidence="1">
    <location>
        <begin position="90"/>
        <end position="118"/>
    </location>
</feature>
<proteinExistence type="predicted"/>
<evidence type="ECO:0000313" key="3">
    <source>
        <dbReference type="Proteomes" id="UP000765509"/>
    </source>
</evidence>
<evidence type="ECO:0000256" key="1">
    <source>
        <dbReference type="SAM" id="MobiDB-lite"/>
    </source>
</evidence>
<keyword evidence="3" id="KW-1185">Reference proteome</keyword>
<gene>
    <name evidence="2" type="ORF">O181_046053</name>
</gene>
<sequence>MNQTGPTLIPSGSQEEDRTSFPVVSHHSVTNRSVAKTHHSSQSQVVSRRRQEYEGKNKTSFNQRQKTVSPNDPEAVGIGERSTQEPEIVVNNSGISSLTNKNITPTQTEHNVFTPESNLKSDKLWLQMSQFAVKTHE</sequence>
<dbReference type="AlphaFoldDB" id="A0A9Q3DT98"/>
<accession>A0A9Q3DT98</accession>
<protein>
    <submittedName>
        <fullName evidence="2">Uncharacterized protein</fullName>
    </submittedName>
</protein>
<feature type="compositionally biased region" description="Polar residues" evidence="1">
    <location>
        <begin position="58"/>
        <end position="70"/>
    </location>
</feature>
<dbReference type="OrthoDB" id="2157866at2759"/>
<feature type="region of interest" description="Disordered" evidence="1">
    <location>
        <begin position="1"/>
        <end position="118"/>
    </location>
</feature>
<reference evidence="2" key="1">
    <citation type="submission" date="2021-03" db="EMBL/GenBank/DDBJ databases">
        <title>Draft genome sequence of rust myrtle Austropuccinia psidii MF-1, a brazilian biotype.</title>
        <authorList>
            <person name="Quecine M.C."/>
            <person name="Pachon D.M.R."/>
            <person name="Bonatelli M.L."/>
            <person name="Correr F.H."/>
            <person name="Franceschini L.M."/>
            <person name="Leite T.F."/>
            <person name="Margarido G.R.A."/>
            <person name="Almeida C.A."/>
            <person name="Ferrarezi J.A."/>
            <person name="Labate C.A."/>
        </authorList>
    </citation>
    <scope>NUCLEOTIDE SEQUENCE</scope>
    <source>
        <strain evidence="2">MF-1</strain>
    </source>
</reference>
<name>A0A9Q3DT98_9BASI</name>
<dbReference type="Proteomes" id="UP000765509">
    <property type="component" value="Unassembled WGS sequence"/>
</dbReference>
<evidence type="ECO:0000313" key="2">
    <source>
        <dbReference type="EMBL" id="MBW0506338.1"/>
    </source>
</evidence>